<keyword evidence="1" id="KW-0862">Zinc</keyword>
<keyword evidence="1" id="KW-0479">Metal-binding</keyword>
<reference evidence="4 5" key="1">
    <citation type="submission" date="2024-02" db="EMBL/GenBank/DDBJ databases">
        <title>High-quality chromosome-scale genome assembly of Pensacola bahiagrass (Paspalum notatum Flugge var. saurae).</title>
        <authorList>
            <person name="Vega J.M."/>
            <person name="Podio M."/>
            <person name="Orjuela J."/>
            <person name="Siena L.A."/>
            <person name="Pessino S.C."/>
            <person name="Combes M.C."/>
            <person name="Mariac C."/>
            <person name="Albertini E."/>
            <person name="Pupilli F."/>
            <person name="Ortiz J.P.A."/>
            <person name="Leblanc O."/>
        </authorList>
    </citation>
    <scope>NUCLEOTIDE SEQUENCE [LARGE SCALE GENOMIC DNA]</scope>
    <source>
        <strain evidence="4">R1</strain>
        <tissue evidence="4">Leaf</tissue>
    </source>
</reference>
<dbReference type="InterPro" id="IPR004330">
    <property type="entry name" value="FAR1_DNA_bnd_dom"/>
</dbReference>
<dbReference type="PANTHER" id="PTHR47718:SF4">
    <property type="entry name" value="PROTEIN FAR1-RELATED SEQUENCE"/>
    <property type="match status" value="1"/>
</dbReference>
<dbReference type="PANTHER" id="PTHR47718">
    <property type="entry name" value="OS01G0519700 PROTEIN"/>
    <property type="match status" value="1"/>
</dbReference>
<dbReference type="GO" id="GO:0008270">
    <property type="term" value="F:zinc ion binding"/>
    <property type="evidence" value="ECO:0007669"/>
    <property type="project" value="UniProtKB-KW"/>
</dbReference>
<dbReference type="Pfam" id="PF04434">
    <property type="entry name" value="SWIM"/>
    <property type="match status" value="1"/>
</dbReference>
<sequence length="779" mass="90041">TEIRPIGRRPFSPAPARTSSTSPAPPSSSHVRAGSLSPARAASLRRRQLKKRDPPDGVQVEPLESGRLTVPTVQTSFAGVDVEDGIEVLSTPKEPHVGLTFETWERAQTYYNKYARHAGFSIEIDTSKDSKRENEKRKTRCPARMIVRKMEQGRWQVVYFSKDHNHECVKKFSLTKYLASHRSIPPEEKGFIKFLHGCCITTTRAFQIMAELYGGIENCPYTQGDTKNLRLEYRAEYRGKDVKATLEYFEELKKEDPEFYYSYSLDEFDRVKNLFWVDGEARKAYELYSDCIPFDTTFFTNTYNMPCAPFIGIDRNSLTIQFGCGFLRNEKTAAFVWIFTEFKKAMGGRAPVNIITDQDLTMEAAIAEVFPETVHRNCRWHIMENARKVLGHFSNNKKDLASDFNDCVDNSFTTHEFEHKWQLMLDKHEIRDDERFRHLYDMRHRWVPAYFMLRFFPFLQATARSEGINAVLKKYVNPQNSILNFLHQYKKIQQRIFSKQIENEATTVVKVPHYLTGHPMEVQMKEAYTRKLFNMFQNELQLNSWSYYVVRVQGDELIDVVSYGTCPDKLYGSRTVRVASNKLDGMYSCECCKFQRDGVLCCHILKVFDALAVHEIPARYILARWSVEKMDGAENEEVAAGPLQAKEITEQGKHAIRYHAAYTKFSKIVRPFMIDDESHSIVLKHLDVMQHELAEFKKRKMLTAQGEVAKEKSLNIKTKKTKKVGVESNEAGSSNNVTQPDLAGGPKDPPVKKRQGRPRTKRYDGLKLRAKKTTYELRM</sequence>
<feature type="domain" description="SWIM-type" evidence="3">
    <location>
        <begin position="574"/>
        <end position="612"/>
    </location>
</feature>
<feature type="compositionally biased region" description="Basic and acidic residues" evidence="2">
    <location>
        <begin position="761"/>
        <end position="779"/>
    </location>
</feature>
<dbReference type="Pfam" id="PF10551">
    <property type="entry name" value="MULE"/>
    <property type="match status" value="1"/>
</dbReference>
<dbReference type="InterPro" id="IPR018289">
    <property type="entry name" value="MULE_transposase_dom"/>
</dbReference>
<feature type="compositionally biased region" description="Polar residues" evidence="2">
    <location>
        <begin position="730"/>
        <end position="739"/>
    </location>
</feature>
<feature type="region of interest" description="Disordered" evidence="2">
    <location>
        <begin position="1"/>
        <end position="67"/>
    </location>
</feature>
<organism evidence="4 5">
    <name type="scientific">Paspalum notatum var. saurae</name>
    <dbReference type="NCBI Taxonomy" id="547442"/>
    <lineage>
        <taxon>Eukaryota</taxon>
        <taxon>Viridiplantae</taxon>
        <taxon>Streptophyta</taxon>
        <taxon>Embryophyta</taxon>
        <taxon>Tracheophyta</taxon>
        <taxon>Spermatophyta</taxon>
        <taxon>Magnoliopsida</taxon>
        <taxon>Liliopsida</taxon>
        <taxon>Poales</taxon>
        <taxon>Poaceae</taxon>
        <taxon>PACMAD clade</taxon>
        <taxon>Panicoideae</taxon>
        <taxon>Andropogonodae</taxon>
        <taxon>Paspaleae</taxon>
        <taxon>Paspalinae</taxon>
        <taxon>Paspalum</taxon>
    </lineage>
</organism>
<dbReference type="AlphaFoldDB" id="A0AAQ3T978"/>
<evidence type="ECO:0000256" key="2">
    <source>
        <dbReference type="SAM" id="MobiDB-lite"/>
    </source>
</evidence>
<dbReference type="InterPro" id="IPR007527">
    <property type="entry name" value="Znf_SWIM"/>
</dbReference>
<dbReference type="EMBL" id="CP144748">
    <property type="protein sequence ID" value="WVZ69554.1"/>
    <property type="molecule type" value="Genomic_DNA"/>
</dbReference>
<feature type="non-terminal residue" evidence="4">
    <location>
        <position position="779"/>
    </location>
</feature>
<proteinExistence type="predicted"/>
<keyword evidence="5" id="KW-1185">Reference proteome</keyword>
<dbReference type="Pfam" id="PF03101">
    <property type="entry name" value="FAR1"/>
    <property type="match status" value="1"/>
</dbReference>
<feature type="compositionally biased region" description="Low complexity" evidence="2">
    <location>
        <begin position="8"/>
        <end position="42"/>
    </location>
</feature>
<evidence type="ECO:0000313" key="4">
    <source>
        <dbReference type="EMBL" id="WVZ69554.1"/>
    </source>
</evidence>
<evidence type="ECO:0000259" key="3">
    <source>
        <dbReference type="PROSITE" id="PS50966"/>
    </source>
</evidence>
<evidence type="ECO:0000313" key="5">
    <source>
        <dbReference type="Proteomes" id="UP001341281"/>
    </source>
</evidence>
<gene>
    <name evidence="4" type="ORF">U9M48_018325</name>
</gene>
<protein>
    <recommendedName>
        <fullName evidence="3">SWIM-type domain-containing protein</fullName>
    </recommendedName>
</protein>
<evidence type="ECO:0000256" key="1">
    <source>
        <dbReference type="PROSITE-ProRule" id="PRU00325"/>
    </source>
</evidence>
<keyword evidence="1" id="KW-0863">Zinc-finger</keyword>
<name>A0AAQ3T978_PASNO</name>
<accession>A0AAQ3T978</accession>
<dbReference type="PROSITE" id="PS50966">
    <property type="entry name" value="ZF_SWIM"/>
    <property type="match status" value="1"/>
</dbReference>
<dbReference type="Proteomes" id="UP001341281">
    <property type="component" value="Chromosome 04"/>
</dbReference>
<feature type="region of interest" description="Disordered" evidence="2">
    <location>
        <begin position="719"/>
        <end position="779"/>
    </location>
</feature>